<keyword evidence="2" id="KW-1185">Reference proteome</keyword>
<proteinExistence type="predicted"/>
<reference evidence="1" key="1">
    <citation type="submission" date="2023-03" db="EMBL/GenBank/DDBJ databases">
        <title>Chromosome-level genomes of two armyworms, Mythimna separata and Mythimna loreyi, provide insights into the biosynthesis and reception of sex pheromones.</title>
        <authorList>
            <person name="Zhao H."/>
        </authorList>
    </citation>
    <scope>NUCLEOTIDE SEQUENCE</scope>
    <source>
        <strain evidence="1">BeijingLab</strain>
    </source>
</reference>
<organism evidence="1 2">
    <name type="scientific">Mythimna loreyi</name>
    <dbReference type="NCBI Taxonomy" id="667449"/>
    <lineage>
        <taxon>Eukaryota</taxon>
        <taxon>Metazoa</taxon>
        <taxon>Ecdysozoa</taxon>
        <taxon>Arthropoda</taxon>
        <taxon>Hexapoda</taxon>
        <taxon>Insecta</taxon>
        <taxon>Pterygota</taxon>
        <taxon>Neoptera</taxon>
        <taxon>Endopterygota</taxon>
        <taxon>Lepidoptera</taxon>
        <taxon>Glossata</taxon>
        <taxon>Ditrysia</taxon>
        <taxon>Noctuoidea</taxon>
        <taxon>Noctuidae</taxon>
        <taxon>Noctuinae</taxon>
        <taxon>Hadenini</taxon>
        <taxon>Mythimna</taxon>
    </lineage>
</organism>
<protein>
    <submittedName>
        <fullName evidence="1">Uncharacterized protein</fullName>
    </submittedName>
</protein>
<dbReference type="Proteomes" id="UP001231649">
    <property type="component" value="Chromosome 25"/>
</dbReference>
<sequence length="321" mass="36936">MVQCSLCKISLARVKDDSIMKCKGDCKGVYHKKCGVKIKEFARTGLCDECQITQTDQPSIDVDLSKTTPEKLLAEVNQKLTIVFNMKKTLESMSEDISFYAEKYQELMEEKEKTDKKIKSLEHKNLHLETLNKSLEERVTYLEVREKERNVELCGLEEKSNENLDATLKVLAGKLGLDAGKICEIKRVGEEKKKEGARNASSVRSESADHKKHRPRPVTITLSTRAARDQWLASRKTHQLTNDDVFANGNTHRIYVNEDLTKHMRNILWTAKNELKSTYKYIWIQNGRVLLRKDDPNDSKIRSIRTLSDINMYINEITGNK</sequence>
<evidence type="ECO:0000313" key="1">
    <source>
        <dbReference type="EMBL" id="KAJ8708683.1"/>
    </source>
</evidence>
<name>A0ACC2QAC7_9NEOP</name>
<comment type="caution">
    <text evidence="1">The sequence shown here is derived from an EMBL/GenBank/DDBJ whole genome shotgun (WGS) entry which is preliminary data.</text>
</comment>
<accession>A0ACC2QAC7</accession>
<gene>
    <name evidence="1" type="ORF">PYW08_010065</name>
</gene>
<evidence type="ECO:0000313" key="2">
    <source>
        <dbReference type="Proteomes" id="UP001231649"/>
    </source>
</evidence>
<dbReference type="EMBL" id="CM056801">
    <property type="protein sequence ID" value="KAJ8708683.1"/>
    <property type="molecule type" value="Genomic_DNA"/>
</dbReference>